<gene>
    <name evidence="4" type="ORF">SUNI508_00263</name>
</gene>
<feature type="domain" description="Tyrosinase copper-binding" evidence="3">
    <location>
        <begin position="324"/>
        <end position="335"/>
    </location>
</feature>
<keyword evidence="5" id="KW-1185">Reference proteome</keyword>
<dbReference type="PROSITE" id="PS00498">
    <property type="entry name" value="TYROSINASE_2"/>
    <property type="match status" value="1"/>
</dbReference>
<evidence type="ECO:0000313" key="5">
    <source>
        <dbReference type="Proteomes" id="UP001408356"/>
    </source>
</evidence>
<dbReference type="Proteomes" id="UP001408356">
    <property type="component" value="Unassembled WGS sequence"/>
</dbReference>
<name>A0ABR2VIX6_9PEZI</name>
<dbReference type="PANTHER" id="PTHR11474:SF116">
    <property type="entry name" value="TYROSINASE"/>
    <property type="match status" value="1"/>
</dbReference>
<evidence type="ECO:0000313" key="4">
    <source>
        <dbReference type="EMBL" id="KAK9426736.1"/>
    </source>
</evidence>
<comment type="caution">
    <text evidence="4">The sequence shown here is derived from an EMBL/GenBank/DDBJ whole genome shotgun (WGS) entry which is preliminary data.</text>
</comment>
<evidence type="ECO:0000256" key="1">
    <source>
        <dbReference type="ARBA" id="ARBA00022723"/>
    </source>
</evidence>
<dbReference type="InterPro" id="IPR002227">
    <property type="entry name" value="Tyrosinase_Cu-bd"/>
</dbReference>
<dbReference type="InterPro" id="IPR008922">
    <property type="entry name" value="Di-copper_centre_dom_sf"/>
</dbReference>
<dbReference type="EMBL" id="JARVKF010000001">
    <property type="protein sequence ID" value="KAK9426736.1"/>
    <property type="molecule type" value="Genomic_DNA"/>
</dbReference>
<dbReference type="PRINTS" id="PR00092">
    <property type="entry name" value="TYROSINASE"/>
</dbReference>
<organism evidence="4 5">
    <name type="scientific">Seiridium unicorne</name>
    <dbReference type="NCBI Taxonomy" id="138068"/>
    <lineage>
        <taxon>Eukaryota</taxon>
        <taxon>Fungi</taxon>
        <taxon>Dikarya</taxon>
        <taxon>Ascomycota</taxon>
        <taxon>Pezizomycotina</taxon>
        <taxon>Sordariomycetes</taxon>
        <taxon>Xylariomycetidae</taxon>
        <taxon>Amphisphaeriales</taxon>
        <taxon>Sporocadaceae</taxon>
        <taxon>Seiridium</taxon>
    </lineage>
</organism>
<evidence type="ECO:0000259" key="3">
    <source>
        <dbReference type="PROSITE" id="PS00498"/>
    </source>
</evidence>
<reference evidence="4 5" key="1">
    <citation type="journal article" date="2024" name="J. Plant Pathol.">
        <title>Sequence and assembly of the genome of Seiridium unicorne, isolate CBS 538.82, causal agent of cypress canker disease.</title>
        <authorList>
            <person name="Scali E."/>
            <person name="Rocca G.D."/>
            <person name="Danti R."/>
            <person name="Garbelotto M."/>
            <person name="Barberini S."/>
            <person name="Baroncelli R."/>
            <person name="Emiliani G."/>
        </authorList>
    </citation>
    <scope>NUCLEOTIDE SEQUENCE [LARGE SCALE GENOMIC DNA]</scope>
    <source>
        <strain evidence="4 5">BM-138-508</strain>
    </source>
</reference>
<protein>
    <submittedName>
        <fullName evidence="4">Tyrosinase copper-binding domain-containing protein</fullName>
    </submittedName>
</protein>
<keyword evidence="1" id="KW-0479">Metal-binding</keyword>
<dbReference type="Pfam" id="PF00264">
    <property type="entry name" value="Tyrosinase"/>
    <property type="match status" value="1"/>
</dbReference>
<evidence type="ECO:0000259" key="2">
    <source>
        <dbReference type="PROSITE" id="PS00497"/>
    </source>
</evidence>
<feature type="domain" description="Tyrosinase copper-binding" evidence="2">
    <location>
        <begin position="175"/>
        <end position="192"/>
    </location>
</feature>
<dbReference type="Gene3D" id="1.10.1280.10">
    <property type="entry name" value="Di-copper center containing domain from catechol oxidase"/>
    <property type="match status" value="1"/>
</dbReference>
<dbReference type="InterPro" id="IPR050316">
    <property type="entry name" value="Tyrosinase/Hemocyanin"/>
</dbReference>
<sequence>MKLSKASLHAVCGATAVSALSLPQTDATPTDIPNPFKLDEFGWFNTISLDDAKSGIIKFHNGTLSKIAEEVVDDLSDVATAIASGLHLVPGGSKSGDVSDEKTASKVNTVSTAAATCSDPNVRFEWRSYSDTDRHAFVAAFQCLIKAPASGNFPPAANRYEDLVRVHQMMTDTIHGNNIFLYWHRYYVWTLEQIMREECGFDRAFPWWDETLDAGAFAASSIFTADFFGSLPAATADNQGTCITDGGFANTVCHIGPGTGSTDHCLSRAVNETLTAQCNADFVNTCNSRTAYPDMENCAELGPHAFGHNGVGSVMADVSSSPEDPVFFLHHLFIDRNFWVWQNADASRTTNTTGCIDNNDPCTALTMDTVITVQGLRPDVTVKDIINTVDGTMCYQYTY</sequence>
<dbReference type="SUPFAM" id="SSF48056">
    <property type="entry name" value="Di-copper centre-containing domain"/>
    <property type="match status" value="1"/>
</dbReference>
<dbReference type="PROSITE" id="PS00497">
    <property type="entry name" value="TYROSINASE_1"/>
    <property type="match status" value="1"/>
</dbReference>
<proteinExistence type="predicted"/>
<accession>A0ABR2VIX6</accession>
<dbReference type="PANTHER" id="PTHR11474">
    <property type="entry name" value="TYROSINASE FAMILY MEMBER"/>
    <property type="match status" value="1"/>
</dbReference>